<feature type="compositionally biased region" description="Polar residues" evidence="16">
    <location>
        <begin position="525"/>
        <end position="535"/>
    </location>
</feature>
<dbReference type="InterPro" id="IPR003892">
    <property type="entry name" value="CUE"/>
</dbReference>
<feature type="compositionally biased region" description="Polar residues" evidence="16">
    <location>
        <begin position="556"/>
        <end position="573"/>
    </location>
</feature>
<dbReference type="AlphaFoldDB" id="E9DZK6"/>
<feature type="compositionally biased region" description="Pro residues" evidence="16">
    <location>
        <begin position="242"/>
        <end position="255"/>
    </location>
</feature>
<dbReference type="SUPFAM" id="SSF46934">
    <property type="entry name" value="UBA-like"/>
    <property type="match status" value="1"/>
</dbReference>
<evidence type="ECO:0000256" key="10">
    <source>
        <dbReference type="ARBA" id="ARBA00022786"/>
    </source>
</evidence>
<feature type="compositionally biased region" description="Polar residues" evidence="16">
    <location>
        <begin position="835"/>
        <end position="844"/>
    </location>
</feature>
<keyword evidence="7" id="KW-0963">Cytoplasm</keyword>
<keyword evidence="19" id="KW-1185">Reference proteome</keyword>
<dbReference type="EMBL" id="GL698486">
    <property type="protein sequence ID" value="EFY90938.1"/>
    <property type="molecule type" value="Genomic_DNA"/>
</dbReference>
<evidence type="ECO:0000256" key="9">
    <source>
        <dbReference type="ARBA" id="ARBA00022763"/>
    </source>
</evidence>
<dbReference type="OrthoDB" id="5396806at2759"/>
<evidence type="ECO:0000259" key="17">
    <source>
        <dbReference type="Pfam" id="PF02845"/>
    </source>
</evidence>
<feature type="compositionally biased region" description="Low complexity" evidence="16">
    <location>
        <begin position="642"/>
        <end position="683"/>
    </location>
</feature>
<feature type="compositionally biased region" description="Gly residues" evidence="16">
    <location>
        <begin position="14"/>
        <end position="28"/>
    </location>
</feature>
<evidence type="ECO:0000256" key="1">
    <source>
        <dbReference type="ARBA" id="ARBA00004123"/>
    </source>
</evidence>
<feature type="compositionally biased region" description="Basic and acidic residues" evidence="16">
    <location>
        <begin position="392"/>
        <end position="412"/>
    </location>
</feature>
<dbReference type="InterPro" id="IPR051833">
    <property type="entry name" value="TC-DDR_regulator"/>
</dbReference>
<keyword evidence="11" id="KW-0832">Ubl conjugation</keyword>
<dbReference type="InterPro" id="IPR041803">
    <property type="entry name" value="DEF1_CUE"/>
</dbReference>
<dbReference type="GO" id="GO:0005737">
    <property type="term" value="C:cytoplasm"/>
    <property type="evidence" value="ECO:0007669"/>
    <property type="project" value="UniProtKB-SubCell"/>
</dbReference>
<keyword evidence="13" id="KW-0238">DNA-binding</keyword>
<dbReference type="GO" id="GO:0006281">
    <property type="term" value="P:DNA repair"/>
    <property type="evidence" value="ECO:0007669"/>
    <property type="project" value="UniProtKB-KW"/>
</dbReference>
<feature type="compositionally biased region" description="Low complexity" evidence="16">
    <location>
        <begin position="214"/>
        <end position="232"/>
    </location>
</feature>
<evidence type="ECO:0000313" key="18">
    <source>
        <dbReference type="EMBL" id="EFY90938.1"/>
    </source>
</evidence>
<dbReference type="InParanoid" id="E9DZK6"/>
<keyword evidence="12" id="KW-0779">Telomere</keyword>
<feature type="compositionally biased region" description="Low complexity" evidence="16">
    <location>
        <begin position="539"/>
        <end position="550"/>
    </location>
</feature>
<evidence type="ECO:0000256" key="13">
    <source>
        <dbReference type="ARBA" id="ARBA00023125"/>
    </source>
</evidence>
<feature type="compositionally biased region" description="Polar residues" evidence="16">
    <location>
        <begin position="345"/>
        <end position="369"/>
    </location>
</feature>
<feature type="compositionally biased region" description="Low complexity" evidence="16">
    <location>
        <begin position="867"/>
        <end position="882"/>
    </location>
</feature>
<comment type="similarity">
    <text evidence="4">Belongs to the DEF1 family.</text>
</comment>
<evidence type="ECO:0000256" key="8">
    <source>
        <dbReference type="ARBA" id="ARBA00022553"/>
    </source>
</evidence>
<evidence type="ECO:0000256" key="15">
    <source>
        <dbReference type="ARBA" id="ARBA00023242"/>
    </source>
</evidence>
<dbReference type="OMA" id="MYQNQFP"/>
<feature type="region of interest" description="Disordered" evidence="16">
    <location>
        <begin position="102"/>
        <end position="683"/>
    </location>
</feature>
<gene>
    <name evidence="18" type="ORF">MAC_03054</name>
</gene>
<feature type="compositionally biased region" description="Low complexity" evidence="16">
    <location>
        <begin position="123"/>
        <end position="147"/>
    </location>
</feature>
<feature type="compositionally biased region" description="Low complexity" evidence="16">
    <location>
        <begin position="578"/>
        <end position="589"/>
    </location>
</feature>
<feature type="compositionally biased region" description="Polar residues" evidence="16">
    <location>
        <begin position="608"/>
        <end position="621"/>
    </location>
</feature>
<dbReference type="GO" id="GO:0003677">
    <property type="term" value="F:DNA binding"/>
    <property type="evidence" value="ECO:0007669"/>
    <property type="project" value="UniProtKB-KW"/>
</dbReference>
<keyword evidence="15" id="KW-0539">Nucleus</keyword>
<feature type="compositionally biased region" description="Low complexity" evidence="16">
    <location>
        <begin position="989"/>
        <end position="1003"/>
    </location>
</feature>
<feature type="compositionally biased region" description="Basic and acidic residues" evidence="16">
    <location>
        <begin position="198"/>
        <end position="207"/>
    </location>
</feature>
<dbReference type="InterPro" id="IPR009060">
    <property type="entry name" value="UBA-like_sf"/>
</dbReference>
<proteinExistence type="inferred from homology"/>
<feature type="region of interest" description="Disordered" evidence="16">
    <location>
        <begin position="724"/>
        <end position="882"/>
    </location>
</feature>
<comment type="subcellular location">
    <subcellularLocation>
        <location evidence="3">Chromosome</location>
        <location evidence="3">Telomere</location>
    </subcellularLocation>
    <subcellularLocation>
        <location evidence="2">Cytoplasm</location>
    </subcellularLocation>
    <subcellularLocation>
        <location evidence="1">Nucleus</location>
    </subcellularLocation>
</comment>
<feature type="domain" description="CUE" evidence="17">
    <location>
        <begin position="66"/>
        <end position="102"/>
    </location>
</feature>
<evidence type="ECO:0000256" key="12">
    <source>
        <dbReference type="ARBA" id="ARBA00022895"/>
    </source>
</evidence>
<name>E9DZK6_METAQ</name>
<sequence>MSEVASRSSATRGRGSGRGGRGGFAGRGGRSRTNGDKSDHKDENLGAFEDEGEFAELRKKYGDKTSVIREMFPDWSEADVLFALQETNGDENEAVARIAEGNISQWGEVSKPKKTARTKAKDTTTAPASESATSTSRSARGGRAVSEGGRGRGRGSDRGARGGAGRGRSFQPSTNGTRNKENQQLSVPTEESSAWDNAKSKDDKPELKSTVADKSAPVEPAKPAAPAAKTWASMLRQSTAPKPAPVAPKEVPAPKPADLEAQLVSEPAPAEPEIIEPLEEETTPVPQSAVPVQAPVTTSEPETALPPTKDELTETNLEQVVDASNPPATDTAASTAADSWDPRQSPVSASATPISAAHQQHQAQRTSASGYAASAIKATTERSSRGPSFQRRVLDQEEAVRMPGNREVDRAAVKFGAFSLNDGDEDVDGEREEPETRAQPPADSPVAHPRASLPPVSQPVAVPESLSQKTAGAVPSAVTGAVPTAPAAAQASAAAAATQQYGRFGPPDTATAAATQKPLDPFNAAQPTPSSQPQFDSFAAQTTQPQAQQPGVAFTSAPSDYSNYYTASQQERNPYNVYGQQYGAQQAAHGQHDGVSQQRPFAGYNVADNLSQYPQSGSLHNQPRFGGSNDSQNSGHSTPNPAAQAQQQGQQAQQAQQAQQSQQPQQGAPGSQPQSHGQYPGYNHPYYSNPYYHQYYSGYGQGGFGPYGGKGGMYGQPYGMSPNAPYDHASSPSTFGGPSSLHRDSSLGSGLGEYGRAASGQAGSQPGLGGSSFGGAHDSFARGASSFQSQNQSFNSQNQPPASGSADDLKPFGDSKTAASGPSPSLGGGPRPGSATNNAPSGQSGLPPPQNSQMGGAYGGWPRHLPGARPAGSTGSASPAVPAASARGTWLSASVSWAYYSGYGQGGFGPYGGKGGMYGQPYGMSPNAPYDHASSPSTFGGPSSLHRDSSLGSGLGEYGRAASGQAGSQPGLGGSSFGGAHDSFARGASSFQSQNQSFNSQNQPPASGSADDLKPFGDSKTAASGPSPSLGGGPRPGSATNNAPSGQSGLPPPQNSQMGGAYGGYPSHLQGHNLHGSAYGMGAGAGASQHGNTPYGSYGQGFGSGGYYGGGQQQRGGWGGNYH</sequence>
<dbReference type="eggNOG" id="ENOG502S359">
    <property type="taxonomic scope" value="Eukaryota"/>
</dbReference>
<feature type="compositionally biased region" description="Low complexity" evidence="16">
    <location>
        <begin position="471"/>
        <end position="500"/>
    </location>
</feature>
<feature type="compositionally biased region" description="Low complexity" evidence="16">
    <location>
        <begin position="283"/>
        <end position="296"/>
    </location>
</feature>
<feature type="region of interest" description="Disordered" evidence="16">
    <location>
        <begin position="1"/>
        <end position="51"/>
    </location>
</feature>
<evidence type="ECO:0000313" key="19">
    <source>
        <dbReference type="Proteomes" id="UP000002499"/>
    </source>
</evidence>
<dbReference type="GO" id="GO:0000781">
    <property type="term" value="C:chromosome, telomeric region"/>
    <property type="evidence" value="ECO:0007669"/>
    <property type="project" value="UniProtKB-SubCell"/>
</dbReference>
<dbReference type="GO" id="GO:0043130">
    <property type="term" value="F:ubiquitin binding"/>
    <property type="evidence" value="ECO:0007669"/>
    <property type="project" value="InterPro"/>
</dbReference>
<evidence type="ECO:0000256" key="4">
    <source>
        <dbReference type="ARBA" id="ARBA00005491"/>
    </source>
</evidence>
<feature type="compositionally biased region" description="Acidic residues" evidence="16">
    <location>
        <begin position="422"/>
        <end position="433"/>
    </location>
</feature>
<feature type="compositionally biased region" description="Polar residues" evidence="16">
    <location>
        <begin position="628"/>
        <end position="641"/>
    </location>
</feature>
<dbReference type="Pfam" id="PF02845">
    <property type="entry name" value="CUE"/>
    <property type="match status" value="1"/>
</dbReference>
<dbReference type="GO" id="GO:0005634">
    <property type="term" value="C:nucleus"/>
    <property type="evidence" value="ECO:0007669"/>
    <property type="project" value="UniProtKB-SubCell"/>
</dbReference>
<feature type="compositionally biased region" description="Low complexity" evidence="16">
    <location>
        <begin position="785"/>
        <end position="799"/>
    </location>
</feature>
<dbReference type="HOGENOM" id="CLU_008092_0_0_1"/>
<keyword evidence="8" id="KW-0597">Phosphoprotein</keyword>
<evidence type="ECO:0000256" key="16">
    <source>
        <dbReference type="SAM" id="MobiDB-lite"/>
    </source>
</evidence>
<accession>E9DZK6</accession>
<feature type="compositionally biased region" description="Low complexity" evidence="16">
    <location>
        <begin position="323"/>
        <end position="339"/>
    </location>
</feature>
<dbReference type="Proteomes" id="UP000002499">
    <property type="component" value="Unassembled WGS sequence"/>
</dbReference>
<keyword evidence="14" id="KW-0234">DNA repair</keyword>
<feature type="compositionally biased region" description="Acidic residues" evidence="16">
    <location>
        <begin position="273"/>
        <end position="282"/>
    </location>
</feature>
<reference evidence="18 19" key="1">
    <citation type="journal article" date="2011" name="PLoS Genet.">
        <title>Genome sequencing and comparative transcriptomics of the model entomopathogenic fungi Metarhizium anisopliae and M. acridum.</title>
        <authorList>
            <person name="Gao Q."/>
            <person name="Jin K."/>
            <person name="Ying S.H."/>
            <person name="Zhang Y."/>
            <person name="Xiao G."/>
            <person name="Shang Y."/>
            <person name="Duan Z."/>
            <person name="Hu X."/>
            <person name="Xie X.Q."/>
            <person name="Zhou G."/>
            <person name="Peng G."/>
            <person name="Luo Z."/>
            <person name="Huang W."/>
            <person name="Wang B."/>
            <person name="Fang W."/>
            <person name="Wang S."/>
            <person name="Zhong Y."/>
            <person name="Ma L.J."/>
            <person name="St Leger R.J."/>
            <person name="Zhao G.P."/>
            <person name="Pei Y."/>
            <person name="Feng M.G."/>
            <person name="Xia Y."/>
            <person name="Wang C."/>
        </authorList>
    </citation>
    <scope>NUCLEOTIDE SEQUENCE [LARGE SCALE GENOMIC DNA]</scope>
    <source>
        <strain evidence="18 19">CQMa 102</strain>
    </source>
</reference>
<evidence type="ECO:0000256" key="5">
    <source>
        <dbReference type="ARBA" id="ARBA00020536"/>
    </source>
</evidence>
<dbReference type="CDD" id="cd14368">
    <property type="entry name" value="CUE_DEF1_like"/>
    <property type="match status" value="1"/>
</dbReference>
<dbReference type="PANTHER" id="PTHR16308">
    <property type="entry name" value="UBIQUITIN ASSOCIATED PROTEIN 2-LIKE/LINGERER"/>
    <property type="match status" value="1"/>
</dbReference>
<evidence type="ECO:0000256" key="7">
    <source>
        <dbReference type="ARBA" id="ARBA00022490"/>
    </source>
</evidence>
<protein>
    <recommendedName>
        <fullName evidence="5">RNA polymerase II degradation factor 1</fullName>
    </recommendedName>
</protein>
<keyword evidence="9" id="KW-0227">DNA damage</keyword>
<keyword evidence="6" id="KW-0158">Chromosome</keyword>
<feature type="compositionally biased region" description="Polar residues" evidence="16">
    <location>
        <begin position="170"/>
        <end position="195"/>
    </location>
</feature>
<evidence type="ECO:0000256" key="2">
    <source>
        <dbReference type="ARBA" id="ARBA00004496"/>
    </source>
</evidence>
<keyword evidence="10" id="KW-0833">Ubl conjugation pathway</keyword>
<feature type="compositionally biased region" description="Basic and acidic residues" evidence="16">
    <location>
        <begin position="33"/>
        <end position="44"/>
    </location>
</feature>
<organism evidence="19">
    <name type="scientific">Metarhizium acridum (strain CQMa 102)</name>
    <dbReference type="NCBI Taxonomy" id="655827"/>
    <lineage>
        <taxon>Eukaryota</taxon>
        <taxon>Fungi</taxon>
        <taxon>Dikarya</taxon>
        <taxon>Ascomycota</taxon>
        <taxon>Pezizomycotina</taxon>
        <taxon>Sordariomycetes</taxon>
        <taxon>Hypocreomycetidae</taxon>
        <taxon>Hypocreales</taxon>
        <taxon>Clavicipitaceae</taxon>
        <taxon>Metarhizium</taxon>
    </lineage>
</organism>
<feature type="region of interest" description="Disordered" evidence="16">
    <location>
        <begin position="929"/>
        <end position="1069"/>
    </location>
</feature>
<evidence type="ECO:0000256" key="6">
    <source>
        <dbReference type="ARBA" id="ARBA00022454"/>
    </source>
</evidence>
<feature type="compositionally biased region" description="Low complexity" evidence="16">
    <location>
        <begin position="1"/>
        <end position="13"/>
    </location>
</feature>
<evidence type="ECO:0000256" key="3">
    <source>
        <dbReference type="ARBA" id="ARBA00004574"/>
    </source>
</evidence>
<evidence type="ECO:0000256" key="11">
    <source>
        <dbReference type="ARBA" id="ARBA00022843"/>
    </source>
</evidence>
<dbReference type="STRING" id="655827.E9DZK6"/>
<feature type="compositionally biased region" description="Polar residues" evidence="16">
    <location>
        <begin position="1039"/>
        <end position="1048"/>
    </location>
</feature>
<evidence type="ECO:0000256" key="14">
    <source>
        <dbReference type="ARBA" id="ARBA00023204"/>
    </source>
</evidence>
<dbReference type="PANTHER" id="PTHR16308:SF13">
    <property type="entry name" value="PROTEIN LINGERER"/>
    <property type="match status" value="1"/>
</dbReference>